<dbReference type="FunFam" id="1.50.10.10:FF:000006">
    <property type="entry name" value="Non-lysosomal glucosylceramidase"/>
    <property type="match status" value="1"/>
</dbReference>
<evidence type="ECO:0000259" key="1">
    <source>
        <dbReference type="Pfam" id="PF04685"/>
    </source>
</evidence>
<dbReference type="GO" id="GO:0005975">
    <property type="term" value="P:carbohydrate metabolic process"/>
    <property type="evidence" value="ECO:0007669"/>
    <property type="project" value="InterPro"/>
</dbReference>
<evidence type="ECO:0008006" key="5">
    <source>
        <dbReference type="Google" id="ProtNLM"/>
    </source>
</evidence>
<proteinExistence type="predicted"/>
<dbReference type="PANTHER" id="PTHR12654">
    <property type="entry name" value="BILE ACID BETA-GLUCOSIDASE-RELATED"/>
    <property type="match status" value="1"/>
</dbReference>
<feature type="domain" description="Glycosyl-hydrolase family 116 catalytic region" evidence="1">
    <location>
        <begin position="426"/>
        <end position="737"/>
    </location>
</feature>
<dbReference type="EMBL" id="PNBA02000015">
    <property type="protein sequence ID" value="KAG6399609.1"/>
    <property type="molecule type" value="Genomic_DNA"/>
</dbReference>
<comment type="caution">
    <text evidence="3">The sequence shown here is derived from an EMBL/GenBank/DDBJ whole genome shotgun (WGS) entry which is preliminary data.</text>
</comment>
<keyword evidence="4" id="KW-1185">Reference proteome</keyword>
<reference evidence="3" key="2">
    <citation type="submission" date="2020-08" db="EMBL/GenBank/DDBJ databases">
        <title>Plant Genome Project.</title>
        <authorList>
            <person name="Zhang R.-G."/>
        </authorList>
    </citation>
    <scope>NUCLEOTIDE SEQUENCE</scope>
    <source>
        <strain evidence="3">Huo1</strain>
        <tissue evidence="3">Leaf</tissue>
    </source>
</reference>
<dbReference type="InterPro" id="IPR052566">
    <property type="entry name" value="Non-lysos_glucosylceramidase"/>
</dbReference>
<dbReference type="Pfam" id="PF12215">
    <property type="entry name" value="Glyco_hydr_116N"/>
    <property type="match status" value="1"/>
</dbReference>
<organism evidence="3">
    <name type="scientific">Salvia splendens</name>
    <name type="common">Scarlet sage</name>
    <dbReference type="NCBI Taxonomy" id="180675"/>
    <lineage>
        <taxon>Eukaryota</taxon>
        <taxon>Viridiplantae</taxon>
        <taxon>Streptophyta</taxon>
        <taxon>Embryophyta</taxon>
        <taxon>Tracheophyta</taxon>
        <taxon>Spermatophyta</taxon>
        <taxon>Magnoliopsida</taxon>
        <taxon>eudicotyledons</taxon>
        <taxon>Gunneridae</taxon>
        <taxon>Pentapetalae</taxon>
        <taxon>asterids</taxon>
        <taxon>lamiids</taxon>
        <taxon>Lamiales</taxon>
        <taxon>Lamiaceae</taxon>
        <taxon>Nepetoideae</taxon>
        <taxon>Mentheae</taxon>
        <taxon>Salviinae</taxon>
        <taxon>Salvia</taxon>
        <taxon>Salvia subgen. Calosphace</taxon>
        <taxon>core Calosphace</taxon>
    </lineage>
</organism>
<gene>
    <name evidence="3" type="ORF">SASPL_141090</name>
</gene>
<dbReference type="Pfam" id="PF04685">
    <property type="entry name" value="DUF608"/>
    <property type="match status" value="1"/>
</dbReference>
<dbReference type="SUPFAM" id="SSF48208">
    <property type="entry name" value="Six-hairpin glycosidases"/>
    <property type="match status" value="1"/>
</dbReference>
<dbReference type="InterPro" id="IPR024462">
    <property type="entry name" value="GH116_N"/>
</dbReference>
<dbReference type="AlphaFoldDB" id="A0A8X8WT13"/>
<dbReference type="Proteomes" id="UP000298416">
    <property type="component" value="Unassembled WGS sequence"/>
</dbReference>
<evidence type="ECO:0000259" key="2">
    <source>
        <dbReference type="Pfam" id="PF12215"/>
    </source>
</evidence>
<dbReference type="PANTHER" id="PTHR12654:SF24">
    <property type="entry name" value="NON-LYSOSOMAL GLUCOSYLCERAMIDASE"/>
    <property type="match status" value="1"/>
</dbReference>
<dbReference type="Gene3D" id="1.50.10.10">
    <property type="match status" value="1"/>
</dbReference>
<feature type="domain" description="Glycosyl-hydrolase family 116 N-terminal" evidence="2">
    <location>
        <begin position="175"/>
        <end position="350"/>
    </location>
</feature>
<dbReference type="InterPro" id="IPR008928">
    <property type="entry name" value="6-hairpin_glycosidase_sf"/>
</dbReference>
<sequence length="754" mass="84927">MSLRIKTVVDKFVQELKEALDADIQDRIMKEREMQSYIEEREREVAEREAAWKAELSRREGATGKPPELTWQRKLNHSSALPKEYSVRIGEILNLVIDLCKLPLGVRLFRHIKEEADKGTLWKHWEKLERRVPTLSALPDNICNKTGGFLWLCSRLSFHARMDANLIASDGFRKEKGEGIESWDWNLDGEKCTYHALFPRAWTIYDASPAVRSHHLYRINSSLPVAVFTFMISNSGMTSADATLLFTWANSVGGDSGSSGGHLNESIDGTRRAYTSDQCPPVTFAIAAQETNEVHVSEYPCFLISGTTSQMMTAKRVWENIKEHGSLDRIKDDAKQLPSEVGSSIGAALLTIWTDGSLPIQNLSRILQQRFSIGKESVEFLHKKDKDMSSNILERMRAIVEDMRPSLTSNSAFGPCLLAPEEENVGQFLYLEGIEYRMWNTYDVHFYSSFAMLMLFLRLELSIQRDFAMAVMMHDPRKMKIMSDGTWVPKKVLGAVPHDTGLNDPWFEVNAYNLFNTDRWKDLNSKFVLQVYRDMVATGDKSFAKAVWPALFVAIAFMDQFDKYGDGMIENEGFPDMTYDAWTVTGVSSYCGGLWAAALEAASEMARELGDEPSAEFLWFKLGKAKSAYEKLWNGSYFNYDSGAAKCSASIQADQLAGQWYARACGLSPIADEQKVRSALGKTYEFNVMKVKGGTLGAVNGMRPNGEVDTSALQSREIWTGVTYSVAAAMLQEGFHSKLQKDGGWRENTDRCVT</sequence>
<accession>A0A8X8WT13</accession>
<reference evidence="3" key="1">
    <citation type="submission" date="2018-01" db="EMBL/GenBank/DDBJ databases">
        <authorList>
            <person name="Mao J.F."/>
        </authorList>
    </citation>
    <scope>NUCLEOTIDE SEQUENCE</scope>
    <source>
        <strain evidence="3">Huo1</strain>
        <tissue evidence="3">Leaf</tissue>
    </source>
</reference>
<dbReference type="GO" id="GO:0008422">
    <property type="term" value="F:beta-glucosidase activity"/>
    <property type="evidence" value="ECO:0007669"/>
    <property type="project" value="TreeGrafter"/>
</dbReference>
<evidence type="ECO:0000313" key="4">
    <source>
        <dbReference type="Proteomes" id="UP000298416"/>
    </source>
</evidence>
<dbReference type="InterPro" id="IPR006775">
    <property type="entry name" value="GH116_catalytic"/>
</dbReference>
<evidence type="ECO:0000313" key="3">
    <source>
        <dbReference type="EMBL" id="KAG6399609.1"/>
    </source>
</evidence>
<protein>
    <recommendedName>
        <fullName evidence="5">Non-lysosomal glucosylceramidase</fullName>
    </recommendedName>
</protein>
<name>A0A8X8WT13_SALSN</name>
<dbReference type="InterPro" id="IPR012341">
    <property type="entry name" value="6hp_glycosidase-like_sf"/>
</dbReference>